<feature type="region of interest" description="Disordered" evidence="6">
    <location>
        <begin position="225"/>
        <end position="244"/>
    </location>
</feature>
<keyword evidence="5 7" id="KW-0472">Membrane</keyword>
<evidence type="ECO:0000256" key="1">
    <source>
        <dbReference type="ARBA" id="ARBA00004141"/>
    </source>
</evidence>
<evidence type="ECO:0000256" key="7">
    <source>
        <dbReference type="SAM" id="Phobius"/>
    </source>
</evidence>
<gene>
    <name evidence="8" type="ORF">NP493_26g06019</name>
</gene>
<reference evidence="8" key="1">
    <citation type="journal article" date="2023" name="Mol. Biol. Evol.">
        <title>Third-Generation Sequencing Reveals the Adaptive Role of the Epigenome in Three Deep-Sea Polychaetes.</title>
        <authorList>
            <person name="Perez M."/>
            <person name="Aroh O."/>
            <person name="Sun Y."/>
            <person name="Lan Y."/>
            <person name="Juniper S.K."/>
            <person name="Young C.R."/>
            <person name="Angers B."/>
            <person name="Qian P.Y."/>
        </authorList>
    </citation>
    <scope>NUCLEOTIDE SEQUENCE</scope>
    <source>
        <strain evidence="8">R07B-5</strain>
    </source>
</reference>
<keyword evidence="3 7" id="KW-0812">Transmembrane</keyword>
<evidence type="ECO:0000313" key="9">
    <source>
        <dbReference type="Proteomes" id="UP001209878"/>
    </source>
</evidence>
<comment type="similarity">
    <text evidence="2">Belongs to the MS4A family.</text>
</comment>
<evidence type="ECO:0000256" key="5">
    <source>
        <dbReference type="ARBA" id="ARBA00023136"/>
    </source>
</evidence>
<feature type="transmembrane region" description="Helical" evidence="7">
    <location>
        <begin position="54"/>
        <end position="75"/>
    </location>
</feature>
<comment type="subcellular location">
    <subcellularLocation>
        <location evidence="1">Membrane</location>
        <topology evidence="1">Multi-pass membrane protein</topology>
    </subcellularLocation>
</comment>
<feature type="transmembrane region" description="Helical" evidence="7">
    <location>
        <begin position="150"/>
        <end position="174"/>
    </location>
</feature>
<dbReference type="PANTHER" id="PTHR23320">
    <property type="entry name" value="MEMBRANE-SPANNING 4-DOMAINS SUBFAMILY A MS4A -RELATED"/>
    <property type="match status" value="1"/>
</dbReference>
<dbReference type="AlphaFoldDB" id="A0AAD9UKI2"/>
<comment type="caution">
    <text evidence="8">The sequence shown here is derived from an EMBL/GenBank/DDBJ whole genome shotgun (WGS) entry which is preliminary data.</text>
</comment>
<dbReference type="GO" id="GO:0016020">
    <property type="term" value="C:membrane"/>
    <property type="evidence" value="ECO:0007669"/>
    <property type="project" value="UniProtKB-SubCell"/>
</dbReference>
<name>A0AAD9UKI2_RIDPI</name>
<evidence type="ECO:0000256" key="2">
    <source>
        <dbReference type="ARBA" id="ARBA00009565"/>
    </source>
</evidence>
<accession>A0AAD9UKI2</accession>
<protein>
    <submittedName>
        <fullName evidence="8">Uncharacterized protein</fullName>
    </submittedName>
</protein>
<evidence type="ECO:0000256" key="6">
    <source>
        <dbReference type="SAM" id="MobiDB-lite"/>
    </source>
</evidence>
<dbReference type="EMBL" id="JAODUO010000027">
    <property type="protein sequence ID" value="KAK2192610.1"/>
    <property type="molecule type" value="Genomic_DNA"/>
</dbReference>
<feature type="transmembrane region" description="Helical" evidence="7">
    <location>
        <begin position="81"/>
        <end position="100"/>
    </location>
</feature>
<evidence type="ECO:0000313" key="8">
    <source>
        <dbReference type="EMBL" id="KAK2192610.1"/>
    </source>
</evidence>
<proteinExistence type="inferred from homology"/>
<organism evidence="8 9">
    <name type="scientific">Ridgeia piscesae</name>
    <name type="common">Tubeworm</name>
    <dbReference type="NCBI Taxonomy" id="27915"/>
    <lineage>
        <taxon>Eukaryota</taxon>
        <taxon>Metazoa</taxon>
        <taxon>Spiralia</taxon>
        <taxon>Lophotrochozoa</taxon>
        <taxon>Annelida</taxon>
        <taxon>Polychaeta</taxon>
        <taxon>Sedentaria</taxon>
        <taxon>Canalipalpata</taxon>
        <taxon>Sabellida</taxon>
        <taxon>Siboglinidae</taxon>
        <taxon>Ridgeia</taxon>
    </lineage>
</organism>
<dbReference type="Pfam" id="PF04103">
    <property type="entry name" value="CD20"/>
    <property type="match status" value="1"/>
</dbReference>
<dbReference type="InterPro" id="IPR030417">
    <property type="entry name" value="MS4A"/>
</dbReference>
<dbReference type="InterPro" id="IPR007237">
    <property type="entry name" value="CD20-like"/>
</dbReference>
<feature type="transmembrane region" description="Helical" evidence="7">
    <location>
        <begin position="107"/>
        <end position="130"/>
    </location>
</feature>
<keyword evidence="9" id="KW-1185">Reference proteome</keyword>
<dbReference type="PANTHER" id="PTHR23320:SF158">
    <property type="entry name" value="CREB-BINDING PROTEIN-LIKE ISOFORM X1"/>
    <property type="match status" value="1"/>
</dbReference>
<sequence>MQTSTVLSPGAQPVGALPMQNVMILPQYVTAPPPSTIWATYASKWSSALGVTQIVIGILCIVSNAVAMGAGSPVATTGHGIWGGCFFILTGVFGLMAGNLRNTCSIVTFMVFSILAASIFVMFVLVLAAVGVDVDKHLGRELAEAMDAMLVALSLLEALVAIWSSALGCSTICCRRHSQSDIQLVQQGPVMVSAGATQVLYTTATSYPQTGQLFQQQGKSYRRKSVVDQLSPPPSVSNNSSRPVVQRRVRYLNR</sequence>
<keyword evidence="4 7" id="KW-1133">Transmembrane helix</keyword>
<dbReference type="Proteomes" id="UP001209878">
    <property type="component" value="Unassembled WGS sequence"/>
</dbReference>
<evidence type="ECO:0000256" key="3">
    <source>
        <dbReference type="ARBA" id="ARBA00022692"/>
    </source>
</evidence>
<evidence type="ECO:0000256" key="4">
    <source>
        <dbReference type="ARBA" id="ARBA00022989"/>
    </source>
</evidence>